<protein>
    <recommendedName>
        <fullName evidence="3">Ribosome maturation factor RimP</fullName>
    </recommendedName>
</protein>
<feature type="domain" description="Ribosome maturation factor RimP N-terminal" evidence="4">
    <location>
        <begin position="20"/>
        <end position="95"/>
    </location>
</feature>
<reference evidence="7 8" key="1">
    <citation type="submission" date="2018-06" db="EMBL/GenBank/DDBJ databases">
        <authorList>
            <consortium name="Pathogen Informatics"/>
            <person name="Doyle S."/>
        </authorList>
    </citation>
    <scope>NUCLEOTIDE SEQUENCE [LARGE SCALE GENOMIC DNA]</scope>
    <source>
        <strain evidence="7 8">NCTC11819</strain>
    </source>
</reference>
<evidence type="ECO:0000256" key="1">
    <source>
        <dbReference type="ARBA" id="ARBA00022490"/>
    </source>
</evidence>
<dbReference type="GeneID" id="61167535"/>
<evidence type="ECO:0000259" key="5">
    <source>
        <dbReference type="Pfam" id="PF17384"/>
    </source>
</evidence>
<dbReference type="GO" id="GO:0000028">
    <property type="term" value="P:ribosomal small subunit assembly"/>
    <property type="evidence" value="ECO:0007669"/>
    <property type="project" value="TreeGrafter"/>
</dbReference>
<dbReference type="Proteomes" id="UP000582487">
    <property type="component" value="Unassembled WGS sequence"/>
</dbReference>
<dbReference type="InterPro" id="IPR035956">
    <property type="entry name" value="RimP_N_sf"/>
</dbReference>
<dbReference type="InterPro" id="IPR028989">
    <property type="entry name" value="RimP_N"/>
</dbReference>
<evidence type="ECO:0000313" key="8">
    <source>
        <dbReference type="Proteomes" id="UP000255284"/>
    </source>
</evidence>
<name>A0A2J9KQ43_9ACTO</name>
<evidence type="ECO:0000313" key="9">
    <source>
        <dbReference type="Proteomes" id="UP000582487"/>
    </source>
</evidence>
<dbReference type="Pfam" id="PF02576">
    <property type="entry name" value="RimP_N"/>
    <property type="match status" value="1"/>
</dbReference>
<keyword evidence="2 3" id="KW-0690">Ribosome biogenesis</keyword>
<evidence type="ECO:0000313" key="7">
    <source>
        <dbReference type="EMBL" id="STO15656.1"/>
    </source>
</evidence>
<dbReference type="PANTHER" id="PTHR33867:SF1">
    <property type="entry name" value="RIBOSOME MATURATION FACTOR RIMP"/>
    <property type="match status" value="1"/>
</dbReference>
<dbReference type="RefSeq" id="WP_004012794.1">
    <property type="nucleotide sequence ID" value="NZ_CAMPNB010000011.1"/>
</dbReference>
<dbReference type="Gene3D" id="3.30.300.70">
    <property type="entry name" value="RimP-like superfamily, N-terminal"/>
    <property type="match status" value="1"/>
</dbReference>
<dbReference type="OrthoDB" id="9805006at2"/>
<dbReference type="GO" id="GO:0005829">
    <property type="term" value="C:cytosol"/>
    <property type="evidence" value="ECO:0007669"/>
    <property type="project" value="TreeGrafter"/>
</dbReference>
<dbReference type="AlphaFoldDB" id="A0A2J9KQ43"/>
<evidence type="ECO:0000256" key="2">
    <source>
        <dbReference type="ARBA" id="ARBA00022517"/>
    </source>
</evidence>
<evidence type="ECO:0000313" key="6">
    <source>
        <dbReference type="EMBL" id="NMW93892.1"/>
    </source>
</evidence>
<sequence>MTENSENTGNVDIAAEVSQLLAPTVTQLGLFLEKVCVKGSKNSRQVEIFLDLPAGSGEIGFERLEAASQEISRLMDSADPVEGKYNLEVSTLGAEHALDNPRLFVRAVGRDAEITVAGQKRVGRILAAGETDFTWEEDGKQETISFSALQSARTVVLFGTGNAPKKSVKTGRKNNRKS</sequence>
<comment type="similarity">
    <text evidence="3">Belongs to the RimP family.</text>
</comment>
<dbReference type="GO" id="GO:0006412">
    <property type="term" value="P:translation"/>
    <property type="evidence" value="ECO:0007669"/>
    <property type="project" value="TreeGrafter"/>
</dbReference>
<comment type="subcellular location">
    <subcellularLocation>
        <location evidence="3">Cytoplasm</location>
    </subcellularLocation>
</comment>
<evidence type="ECO:0000259" key="4">
    <source>
        <dbReference type="Pfam" id="PF02576"/>
    </source>
</evidence>
<dbReference type="HAMAP" id="MF_01077">
    <property type="entry name" value="RimP"/>
    <property type="match status" value="1"/>
</dbReference>
<comment type="function">
    <text evidence="3">Required for maturation of 30S ribosomal subunits.</text>
</comment>
<dbReference type="InterPro" id="IPR028998">
    <property type="entry name" value="RimP_C"/>
</dbReference>
<evidence type="ECO:0000256" key="3">
    <source>
        <dbReference type="HAMAP-Rule" id="MF_01077"/>
    </source>
</evidence>
<dbReference type="Proteomes" id="UP000255284">
    <property type="component" value="Unassembled WGS sequence"/>
</dbReference>
<dbReference type="PANTHER" id="PTHR33867">
    <property type="entry name" value="RIBOSOME MATURATION FACTOR RIMP"/>
    <property type="match status" value="1"/>
</dbReference>
<accession>A0A2J9KQ43</accession>
<dbReference type="EMBL" id="JABCUV010000012">
    <property type="protein sequence ID" value="NMW93892.1"/>
    <property type="molecule type" value="Genomic_DNA"/>
</dbReference>
<keyword evidence="1 3" id="KW-0963">Cytoplasm</keyword>
<gene>
    <name evidence="3" type="primary">rimP</name>
    <name evidence="6" type="ORF">HHJ74_09400</name>
    <name evidence="7" type="ORF">NCTC11819_00198</name>
</gene>
<dbReference type="InterPro" id="IPR003728">
    <property type="entry name" value="Ribosome_maturation_RimP"/>
</dbReference>
<organism evidence="7 8">
    <name type="scientific">Mobiluncus mulieris</name>
    <dbReference type="NCBI Taxonomy" id="2052"/>
    <lineage>
        <taxon>Bacteria</taxon>
        <taxon>Bacillati</taxon>
        <taxon>Actinomycetota</taxon>
        <taxon>Actinomycetes</taxon>
        <taxon>Actinomycetales</taxon>
        <taxon>Actinomycetaceae</taxon>
        <taxon>Mobiluncus</taxon>
    </lineage>
</organism>
<comment type="caution">
    <text evidence="7">The sequence shown here is derived from an EMBL/GenBank/DDBJ whole genome shotgun (WGS) entry which is preliminary data.</text>
</comment>
<reference evidence="6 9" key="2">
    <citation type="submission" date="2020-04" db="EMBL/GenBank/DDBJ databases">
        <title>Antimicrobial susceptibility and clonality of vaginal-derived multi-drug resistant Mobiluncus isolates in China.</title>
        <authorList>
            <person name="Zhang X."/>
        </authorList>
    </citation>
    <scope>NUCLEOTIDE SEQUENCE [LARGE SCALE GENOMIC DNA]</scope>
    <source>
        <strain evidence="6 9">7</strain>
    </source>
</reference>
<dbReference type="Pfam" id="PF17384">
    <property type="entry name" value="DUF150_C"/>
    <property type="match status" value="1"/>
</dbReference>
<dbReference type="EMBL" id="UGGQ01000006">
    <property type="protein sequence ID" value="STO15656.1"/>
    <property type="molecule type" value="Genomic_DNA"/>
</dbReference>
<dbReference type="SUPFAM" id="SSF75420">
    <property type="entry name" value="YhbC-like, N-terminal domain"/>
    <property type="match status" value="1"/>
</dbReference>
<feature type="domain" description="Ribosome maturation factor RimP C-terminal" evidence="5">
    <location>
        <begin position="100"/>
        <end position="157"/>
    </location>
</feature>
<proteinExistence type="inferred from homology"/>